<name>A0A9R0JZB6_SPIOL</name>
<feature type="signal peptide" evidence="1">
    <location>
        <begin position="1"/>
        <end position="39"/>
    </location>
</feature>
<feature type="chain" id="PRO_5040175778" description="Bifunctional inhibitor/plant lipid transfer protein/seed storage helical domain-containing protein" evidence="1">
    <location>
        <begin position="40"/>
        <end position="127"/>
    </location>
</feature>
<dbReference type="AlphaFoldDB" id="A0A9R0JZB6"/>
<gene>
    <name evidence="3" type="primary">LOC110792185</name>
</gene>
<keyword evidence="1" id="KW-0732">Signal</keyword>
<sequence>MILQVHTNIHTYLEMSMESVSVNLVVLAMLFMLLSPTTADPVLGRKLEMPERYNIILEEAAAQTRVGVNKQLATPMAMANNLKCLDEYMVCGQWFQPDCCSGLYCECVQLTIPAHPYVMDSCGCSKN</sequence>
<proteinExistence type="predicted"/>
<evidence type="ECO:0000256" key="1">
    <source>
        <dbReference type="SAM" id="SignalP"/>
    </source>
</evidence>
<dbReference type="KEGG" id="soe:110792185"/>
<reference evidence="2" key="1">
    <citation type="journal article" date="2021" name="Nat. Commun.">
        <title>Genomic analyses provide insights into spinach domestication and the genetic basis of agronomic traits.</title>
        <authorList>
            <person name="Cai X."/>
            <person name="Sun X."/>
            <person name="Xu C."/>
            <person name="Sun H."/>
            <person name="Wang X."/>
            <person name="Ge C."/>
            <person name="Zhang Z."/>
            <person name="Wang Q."/>
            <person name="Fei Z."/>
            <person name="Jiao C."/>
            <person name="Wang Q."/>
        </authorList>
    </citation>
    <scope>NUCLEOTIDE SEQUENCE [LARGE SCALE GENOMIC DNA]</scope>
    <source>
        <strain evidence="2">cv. Varoflay</strain>
    </source>
</reference>
<accession>A0A9R0JZB6</accession>
<keyword evidence="2" id="KW-1185">Reference proteome</keyword>
<protein>
    <recommendedName>
        <fullName evidence="4">Bifunctional inhibitor/plant lipid transfer protein/seed storage helical domain-containing protein</fullName>
    </recommendedName>
</protein>
<dbReference type="Proteomes" id="UP000813463">
    <property type="component" value="Chromosome 3"/>
</dbReference>
<reference evidence="3" key="2">
    <citation type="submission" date="2025-08" db="UniProtKB">
        <authorList>
            <consortium name="RefSeq"/>
        </authorList>
    </citation>
    <scope>IDENTIFICATION</scope>
    <source>
        <tissue evidence="3">Leaf</tissue>
    </source>
</reference>
<evidence type="ECO:0000313" key="2">
    <source>
        <dbReference type="Proteomes" id="UP000813463"/>
    </source>
</evidence>
<evidence type="ECO:0008006" key="4">
    <source>
        <dbReference type="Google" id="ProtNLM"/>
    </source>
</evidence>
<dbReference type="RefSeq" id="XP_021852686.1">
    <property type="nucleotide sequence ID" value="XM_021996994.2"/>
</dbReference>
<dbReference type="GeneID" id="110792185"/>
<evidence type="ECO:0000313" key="3">
    <source>
        <dbReference type="RefSeq" id="XP_021852686.1"/>
    </source>
</evidence>
<organism evidence="2 3">
    <name type="scientific">Spinacia oleracea</name>
    <name type="common">Spinach</name>
    <dbReference type="NCBI Taxonomy" id="3562"/>
    <lineage>
        <taxon>Eukaryota</taxon>
        <taxon>Viridiplantae</taxon>
        <taxon>Streptophyta</taxon>
        <taxon>Embryophyta</taxon>
        <taxon>Tracheophyta</taxon>
        <taxon>Spermatophyta</taxon>
        <taxon>Magnoliopsida</taxon>
        <taxon>eudicotyledons</taxon>
        <taxon>Gunneridae</taxon>
        <taxon>Pentapetalae</taxon>
        <taxon>Caryophyllales</taxon>
        <taxon>Chenopodiaceae</taxon>
        <taxon>Chenopodioideae</taxon>
        <taxon>Anserineae</taxon>
        <taxon>Spinacia</taxon>
    </lineage>
</organism>